<dbReference type="Proteomes" id="UP000515909">
    <property type="component" value="Chromosome"/>
</dbReference>
<dbReference type="InterPro" id="IPR050366">
    <property type="entry name" value="BP-dependent_transpt_permease"/>
</dbReference>
<feature type="transmembrane region" description="Helical" evidence="10">
    <location>
        <begin position="185"/>
        <end position="205"/>
    </location>
</feature>
<sequence>MSKFSITEQYTEKLEKPLLEELKQKAKNLKDDLTPEEISKLEPRLFSRVEYNQGEAEKVGYSDYSYWRGTLRMFLKDKVAIVTLCILVVVILFTLLQPLMPGQMDPNLINNDPTTGMQISNQKPNATFWFGTNSIGQDLWSRLWAGTRTSLFIGLSVALIQTVVGIGMGVLWGYIRMLDFFFTELYNVVSNIPTTIILILASYIMRPSVSTIIIAMCITGWLGMARFIRNQVLIIRDRDFNLASRCLGTPTWRLILKNLLPQMVSIITLRMSLAIPGAIGSEVFLTYIGLGLPVETPSLGNLVDQGRVLMMSPALRYQLIFPAVVVSVITVCFYLCGNAFADAADPKNHT</sequence>
<keyword evidence="8 10" id="KW-0472">Membrane</keyword>
<accession>A0A7G8TB36</accession>
<evidence type="ECO:0000313" key="12">
    <source>
        <dbReference type="EMBL" id="QNK40827.1"/>
    </source>
</evidence>
<evidence type="ECO:0000256" key="8">
    <source>
        <dbReference type="ARBA" id="ARBA00023136"/>
    </source>
</evidence>
<dbReference type="Gene3D" id="1.10.3720.10">
    <property type="entry name" value="MetI-like"/>
    <property type="match status" value="1"/>
</dbReference>
<protein>
    <submittedName>
        <fullName evidence="12">ABC transporter permease</fullName>
    </submittedName>
</protein>
<dbReference type="AlphaFoldDB" id="A0A7G8TB36"/>
<dbReference type="Pfam" id="PF00528">
    <property type="entry name" value="BPD_transp_1"/>
    <property type="match status" value="1"/>
</dbReference>
<dbReference type="GO" id="GO:0015031">
    <property type="term" value="P:protein transport"/>
    <property type="evidence" value="ECO:0007669"/>
    <property type="project" value="UniProtKB-KW"/>
</dbReference>
<dbReference type="EMBL" id="CP060286">
    <property type="protein sequence ID" value="QNK40827.1"/>
    <property type="molecule type" value="Genomic_DNA"/>
</dbReference>
<dbReference type="Pfam" id="PF12911">
    <property type="entry name" value="OppC_N"/>
    <property type="match status" value="1"/>
</dbReference>
<dbReference type="GO" id="GO:0055085">
    <property type="term" value="P:transmembrane transport"/>
    <property type="evidence" value="ECO:0007669"/>
    <property type="project" value="InterPro"/>
</dbReference>
<evidence type="ECO:0000256" key="10">
    <source>
        <dbReference type="RuleBase" id="RU363032"/>
    </source>
</evidence>
<evidence type="ECO:0000256" key="1">
    <source>
        <dbReference type="ARBA" id="ARBA00004651"/>
    </source>
</evidence>
<dbReference type="CDD" id="cd06261">
    <property type="entry name" value="TM_PBP2"/>
    <property type="match status" value="1"/>
</dbReference>
<dbReference type="PANTHER" id="PTHR43386">
    <property type="entry name" value="OLIGOPEPTIDE TRANSPORT SYSTEM PERMEASE PROTEIN APPC"/>
    <property type="match status" value="1"/>
</dbReference>
<feature type="transmembrane region" description="Helical" evidence="10">
    <location>
        <begin position="79"/>
        <end position="100"/>
    </location>
</feature>
<feature type="transmembrane region" description="Helical" evidence="10">
    <location>
        <begin position="319"/>
        <end position="341"/>
    </location>
</feature>
<evidence type="ECO:0000313" key="13">
    <source>
        <dbReference type="Proteomes" id="UP000515909"/>
    </source>
</evidence>
<dbReference type="InterPro" id="IPR035906">
    <property type="entry name" value="MetI-like_sf"/>
</dbReference>
<keyword evidence="3" id="KW-1003">Cell membrane</keyword>
<evidence type="ECO:0000256" key="5">
    <source>
        <dbReference type="ARBA" id="ARBA00022856"/>
    </source>
</evidence>
<dbReference type="KEGG" id="cfem:HCR03_00380"/>
<dbReference type="InterPro" id="IPR000515">
    <property type="entry name" value="MetI-like"/>
</dbReference>
<dbReference type="InterPro" id="IPR025966">
    <property type="entry name" value="OppC_N"/>
</dbReference>
<dbReference type="RefSeq" id="WP_187036111.1">
    <property type="nucleotide sequence ID" value="NZ_CP060286.1"/>
</dbReference>
<keyword evidence="6" id="KW-0653">Protein transport</keyword>
<evidence type="ECO:0000259" key="11">
    <source>
        <dbReference type="PROSITE" id="PS50928"/>
    </source>
</evidence>
<gene>
    <name evidence="12" type="ORF">HCR03_00380</name>
</gene>
<keyword evidence="4 10" id="KW-0812">Transmembrane</keyword>
<comment type="subcellular location">
    <subcellularLocation>
        <location evidence="1 10">Cell membrane</location>
        <topology evidence="1 10">Multi-pass membrane protein</topology>
    </subcellularLocation>
</comment>
<keyword evidence="2 10" id="KW-0813">Transport</keyword>
<dbReference type="GO" id="GO:0005886">
    <property type="term" value="C:plasma membrane"/>
    <property type="evidence" value="ECO:0007669"/>
    <property type="project" value="UniProtKB-SubCell"/>
</dbReference>
<evidence type="ECO:0000256" key="6">
    <source>
        <dbReference type="ARBA" id="ARBA00022927"/>
    </source>
</evidence>
<organism evidence="12 13">
    <name type="scientific">Caproicibacter fermentans</name>
    <dbReference type="NCBI Taxonomy" id="2576756"/>
    <lineage>
        <taxon>Bacteria</taxon>
        <taxon>Bacillati</taxon>
        <taxon>Bacillota</taxon>
        <taxon>Clostridia</taxon>
        <taxon>Eubacteriales</taxon>
        <taxon>Acutalibacteraceae</taxon>
        <taxon>Caproicibacter</taxon>
    </lineage>
</organism>
<evidence type="ECO:0000256" key="9">
    <source>
        <dbReference type="ARBA" id="ARBA00024202"/>
    </source>
</evidence>
<keyword evidence="5" id="KW-0571">Peptide transport</keyword>
<name>A0A7G8TB36_9FIRM</name>
<evidence type="ECO:0000256" key="4">
    <source>
        <dbReference type="ARBA" id="ARBA00022692"/>
    </source>
</evidence>
<feature type="transmembrane region" description="Helical" evidence="10">
    <location>
        <begin position="211"/>
        <end position="228"/>
    </location>
</feature>
<evidence type="ECO:0000256" key="2">
    <source>
        <dbReference type="ARBA" id="ARBA00022448"/>
    </source>
</evidence>
<dbReference type="GO" id="GO:0015833">
    <property type="term" value="P:peptide transport"/>
    <property type="evidence" value="ECO:0007669"/>
    <property type="project" value="UniProtKB-KW"/>
</dbReference>
<keyword evidence="7 10" id="KW-1133">Transmembrane helix</keyword>
<proteinExistence type="inferred from homology"/>
<feature type="domain" description="ABC transmembrane type-1" evidence="11">
    <location>
        <begin position="151"/>
        <end position="330"/>
    </location>
</feature>
<dbReference type="SUPFAM" id="SSF161098">
    <property type="entry name" value="MetI-like"/>
    <property type="match status" value="1"/>
</dbReference>
<evidence type="ECO:0000256" key="3">
    <source>
        <dbReference type="ARBA" id="ARBA00022475"/>
    </source>
</evidence>
<feature type="transmembrane region" description="Helical" evidence="10">
    <location>
        <begin position="151"/>
        <end position="173"/>
    </location>
</feature>
<dbReference type="PANTHER" id="PTHR43386:SF24">
    <property type="entry name" value="OLIGOPEPTIDE TRANSPORT SYSTEM PERMEASE PROTEIN AMID"/>
    <property type="match status" value="1"/>
</dbReference>
<reference evidence="12 13" key="1">
    <citation type="submission" date="2020-08" db="EMBL/GenBank/DDBJ databases">
        <title>The isolate Caproiciproducens sp. 7D4C2 produces n-caproate at mildly acidic conditions from hexoses: genome and rBOX comparison with related strains and chain-elongating bacteria.</title>
        <authorList>
            <person name="Esquivel-Elizondo S."/>
            <person name="Bagci C."/>
            <person name="Temovska M."/>
            <person name="Jeon B.S."/>
            <person name="Bessarab I."/>
            <person name="Williams R.B.H."/>
            <person name="Huson D.H."/>
            <person name="Angenent L.T."/>
        </authorList>
    </citation>
    <scope>NUCLEOTIDE SEQUENCE [LARGE SCALE GENOMIC DNA]</scope>
    <source>
        <strain evidence="12 13">7D4C2</strain>
    </source>
</reference>
<dbReference type="PROSITE" id="PS50928">
    <property type="entry name" value="ABC_TM1"/>
    <property type="match status" value="1"/>
</dbReference>
<comment type="similarity">
    <text evidence="9">Belongs to the binding-protein-dependent transport system permease family. OppBC subfamily.</text>
</comment>
<evidence type="ECO:0000256" key="7">
    <source>
        <dbReference type="ARBA" id="ARBA00022989"/>
    </source>
</evidence>